<evidence type="ECO:0000313" key="1">
    <source>
        <dbReference type="EMBL" id="CAK1591032.1"/>
    </source>
</evidence>
<protein>
    <submittedName>
        <fullName evidence="1">Uncharacterized protein</fullName>
    </submittedName>
</protein>
<organism evidence="1 2">
    <name type="scientific">Parnassius mnemosyne</name>
    <name type="common">clouded apollo</name>
    <dbReference type="NCBI Taxonomy" id="213953"/>
    <lineage>
        <taxon>Eukaryota</taxon>
        <taxon>Metazoa</taxon>
        <taxon>Ecdysozoa</taxon>
        <taxon>Arthropoda</taxon>
        <taxon>Hexapoda</taxon>
        <taxon>Insecta</taxon>
        <taxon>Pterygota</taxon>
        <taxon>Neoptera</taxon>
        <taxon>Endopterygota</taxon>
        <taxon>Lepidoptera</taxon>
        <taxon>Glossata</taxon>
        <taxon>Ditrysia</taxon>
        <taxon>Papilionoidea</taxon>
        <taxon>Papilionidae</taxon>
        <taxon>Parnassiinae</taxon>
        <taxon>Parnassini</taxon>
        <taxon>Parnassius</taxon>
        <taxon>Driopa</taxon>
    </lineage>
</organism>
<dbReference type="EMBL" id="CAVLGL010000086">
    <property type="protein sequence ID" value="CAK1591032.1"/>
    <property type="molecule type" value="Genomic_DNA"/>
</dbReference>
<comment type="caution">
    <text evidence="1">The sequence shown here is derived from an EMBL/GenBank/DDBJ whole genome shotgun (WGS) entry which is preliminary data.</text>
</comment>
<reference evidence="1 2" key="1">
    <citation type="submission" date="2023-11" db="EMBL/GenBank/DDBJ databases">
        <authorList>
            <person name="Hedman E."/>
            <person name="Englund M."/>
            <person name="Stromberg M."/>
            <person name="Nyberg Akerstrom W."/>
            <person name="Nylinder S."/>
            <person name="Jareborg N."/>
            <person name="Kallberg Y."/>
            <person name="Kronander E."/>
        </authorList>
    </citation>
    <scope>NUCLEOTIDE SEQUENCE [LARGE SCALE GENOMIC DNA]</scope>
</reference>
<proteinExistence type="predicted"/>
<name>A0AAV1LAI2_9NEOP</name>
<keyword evidence="2" id="KW-1185">Reference proteome</keyword>
<evidence type="ECO:0000313" key="2">
    <source>
        <dbReference type="Proteomes" id="UP001314205"/>
    </source>
</evidence>
<dbReference type="AlphaFoldDB" id="A0AAV1LAI2"/>
<accession>A0AAV1LAI2</accession>
<dbReference type="Proteomes" id="UP001314205">
    <property type="component" value="Unassembled WGS sequence"/>
</dbReference>
<gene>
    <name evidence="1" type="ORF">PARMNEM_LOCUS11320</name>
</gene>
<sequence length="137" mass="15807">MTKGMLRYYNTSLLWARLLDIKTKRGNTNLTFEELEFCKSIMQHEYNVRQPIYLFSQLNNNKDSKSLTNHNLPVTVGIEGYWILGLIEDGSEDLRLEYDSIMDACELHGVLESDDDSPGSEWSATDMNNHEKLLKSV</sequence>